<reference evidence="1 2" key="1">
    <citation type="submission" date="2018-05" db="EMBL/GenBank/DDBJ databases">
        <title>Marinifilum breve JC075T sp. nov., a marine bacterium isolated from Yongle Blue Hole in the South China Sea.</title>
        <authorList>
            <person name="Fu T."/>
        </authorList>
    </citation>
    <scope>NUCLEOTIDE SEQUENCE [LARGE SCALE GENOMIC DNA]</scope>
    <source>
        <strain evidence="1 2">JC075</strain>
    </source>
</reference>
<proteinExistence type="predicted"/>
<dbReference type="RefSeq" id="WP_110362967.1">
    <property type="nucleotide sequence ID" value="NZ_QFLI01000011.1"/>
</dbReference>
<evidence type="ECO:0000313" key="1">
    <source>
        <dbReference type="EMBL" id="PXX96916.1"/>
    </source>
</evidence>
<keyword evidence="2" id="KW-1185">Reference proteome</keyword>
<accession>A0A2V3ZWG8</accession>
<dbReference type="AlphaFoldDB" id="A0A2V3ZWG8"/>
<gene>
    <name evidence="1" type="ORF">DF185_19950</name>
</gene>
<evidence type="ECO:0000313" key="2">
    <source>
        <dbReference type="Proteomes" id="UP000248079"/>
    </source>
</evidence>
<organism evidence="1 2">
    <name type="scientific">Marinifilum breve</name>
    <dbReference type="NCBI Taxonomy" id="2184082"/>
    <lineage>
        <taxon>Bacteria</taxon>
        <taxon>Pseudomonadati</taxon>
        <taxon>Bacteroidota</taxon>
        <taxon>Bacteroidia</taxon>
        <taxon>Marinilabiliales</taxon>
        <taxon>Marinifilaceae</taxon>
    </lineage>
</organism>
<dbReference type="Proteomes" id="UP000248079">
    <property type="component" value="Unassembled WGS sequence"/>
</dbReference>
<dbReference type="EMBL" id="QFLI01000011">
    <property type="protein sequence ID" value="PXX96916.1"/>
    <property type="molecule type" value="Genomic_DNA"/>
</dbReference>
<comment type="caution">
    <text evidence="1">The sequence shown here is derived from an EMBL/GenBank/DDBJ whole genome shotgun (WGS) entry which is preliminary data.</text>
</comment>
<name>A0A2V3ZWG8_9BACT</name>
<protein>
    <submittedName>
        <fullName evidence="1">Uncharacterized protein</fullName>
    </submittedName>
</protein>
<sequence length="91" mass="10358">MEDEEINDEGVSDGIDLSPYINVICMFYGPSIMPKGCILMTTKQIAEKVQELFPMEVPLLSVHKALKESGFHLTIVRSPGDFSFYWMLKEK</sequence>